<proteinExistence type="predicted"/>
<keyword evidence="1" id="KW-1133">Transmembrane helix</keyword>
<protein>
    <recommendedName>
        <fullName evidence="3">Serpentine receptor class gamma</fullName>
    </recommendedName>
</protein>
<dbReference type="EMBL" id="MN740210">
    <property type="protein sequence ID" value="QHT93816.1"/>
    <property type="molecule type" value="Genomic_DNA"/>
</dbReference>
<feature type="transmembrane region" description="Helical" evidence="1">
    <location>
        <begin position="20"/>
        <end position="43"/>
    </location>
</feature>
<evidence type="ECO:0000313" key="2">
    <source>
        <dbReference type="EMBL" id="QHT93816.1"/>
    </source>
</evidence>
<sequence length="85" mass="9973">MNNFMESYFGPLNLKSEYCLYFYYVSVVFFIMFALSSLGFLAYVIKNFKKVKADYLVNSISLLLSTFISYFANRVLYTMCLSNLK</sequence>
<evidence type="ECO:0000256" key="1">
    <source>
        <dbReference type="SAM" id="Phobius"/>
    </source>
</evidence>
<organism evidence="2">
    <name type="scientific">viral metagenome</name>
    <dbReference type="NCBI Taxonomy" id="1070528"/>
    <lineage>
        <taxon>unclassified sequences</taxon>
        <taxon>metagenomes</taxon>
        <taxon>organismal metagenomes</taxon>
    </lineage>
</organism>
<feature type="transmembrane region" description="Helical" evidence="1">
    <location>
        <begin position="55"/>
        <end position="72"/>
    </location>
</feature>
<reference evidence="2" key="1">
    <citation type="journal article" date="2020" name="Nature">
        <title>Giant virus diversity and host interactions through global metagenomics.</title>
        <authorList>
            <person name="Schulz F."/>
            <person name="Roux S."/>
            <person name="Paez-Espino D."/>
            <person name="Jungbluth S."/>
            <person name="Walsh D.A."/>
            <person name="Denef V.J."/>
            <person name="McMahon K.D."/>
            <person name="Konstantinidis K.T."/>
            <person name="Eloe-Fadrosh E.A."/>
            <person name="Kyrpides N.C."/>
            <person name="Woyke T."/>
        </authorList>
    </citation>
    <scope>NUCLEOTIDE SEQUENCE</scope>
    <source>
        <strain evidence="2">GVMAG-M-3300024258-14</strain>
    </source>
</reference>
<name>A0A6C0IN03_9ZZZZ</name>
<dbReference type="AlphaFoldDB" id="A0A6C0IN03"/>
<keyword evidence="1" id="KW-0472">Membrane</keyword>
<evidence type="ECO:0008006" key="3">
    <source>
        <dbReference type="Google" id="ProtNLM"/>
    </source>
</evidence>
<keyword evidence="1" id="KW-0812">Transmembrane</keyword>
<accession>A0A6C0IN03</accession>